<protein>
    <submittedName>
        <fullName evidence="1">Uncharacterized protein</fullName>
    </submittedName>
</protein>
<dbReference type="GeneID" id="94232118"/>
<dbReference type="Proteomes" id="UP000092876">
    <property type="component" value="Unassembled WGS sequence"/>
</dbReference>
<evidence type="ECO:0000313" key="2">
    <source>
        <dbReference type="Proteomes" id="UP000092876"/>
    </source>
</evidence>
<reference evidence="2" key="1">
    <citation type="submission" date="2016-06" db="EMBL/GenBank/DDBJ databases">
        <authorList>
            <person name="Rodrigo-Torres Lidia"/>
            <person name="Arahal R.David."/>
        </authorList>
    </citation>
    <scope>NUCLEOTIDE SEQUENCE [LARGE SCALE GENOMIC DNA]</scope>
    <source>
        <strain evidence="2">CECT 7223</strain>
    </source>
</reference>
<dbReference type="EMBL" id="FLQP01000016">
    <property type="protein sequence ID" value="SBS62219.1"/>
    <property type="molecule type" value="Genomic_DNA"/>
</dbReference>
<accession>A0A1C3ILE6</accession>
<gene>
    <name evidence="1" type="ORF">VAT7223_01039</name>
</gene>
<name>A0A1C3ILE6_9VIBR</name>
<dbReference type="RefSeq" id="WP_065678530.1">
    <property type="nucleotide sequence ID" value="NZ_AP025460.1"/>
</dbReference>
<organism evidence="1 2">
    <name type="scientific">Vibrio atlanticus</name>
    <dbReference type="NCBI Taxonomy" id="693153"/>
    <lineage>
        <taxon>Bacteria</taxon>
        <taxon>Pseudomonadati</taxon>
        <taxon>Pseudomonadota</taxon>
        <taxon>Gammaproteobacteria</taxon>
        <taxon>Vibrionales</taxon>
        <taxon>Vibrionaceae</taxon>
        <taxon>Vibrio</taxon>
    </lineage>
</organism>
<proteinExistence type="predicted"/>
<dbReference type="AlphaFoldDB" id="A0A1C3ILE6"/>
<sequence length="170" mass="19735">MCNAHNHLPSCNCGYGRGRNSSFSSRGYQPSSIESKPEKDKAEVFSPLLILMECNQCGKSVYFYRSRYNGRVFFDSLGKPWPKHLCLSNDSVKTTDDNFFDILSMQEQKNLYTKITGIHKDEVICLTLQTEVLNKYKININSELKLVKNKYSDKVIYMDHLKRKVEIRCQ</sequence>
<evidence type="ECO:0000313" key="1">
    <source>
        <dbReference type="EMBL" id="SBS62219.1"/>
    </source>
</evidence>